<dbReference type="GO" id="GO:0017056">
    <property type="term" value="F:structural constituent of nuclear pore"/>
    <property type="evidence" value="ECO:0007669"/>
    <property type="project" value="InterPro"/>
</dbReference>
<feature type="coiled-coil region" evidence="1">
    <location>
        <begin position="338"/>
        <end position="369"/>
    </location>
</feature>
<accession>A0AA38G507</accession>
<keyword evidence="3" id="KW-1185">Reference proteome</keyword>
<organism evidence="2 3">
    <name type="scientific">Taxus chinensis</name>
    <name type="common">Chinese yew</name>
    <name type="synonym">Taxus wallichiana var. chinensis</name>
    <dbReference type="NCBI Taxonomy" id="29808"/>
    <lineage>
        <taxon>Eukaryota</taxon>
        <taxon>Viridiplantae</taxon>
        <taxon>Streptophyta</taxon>
        <taxon>Embryophyta</taxon>
        <taxon>Tracheophyta</taxon>
        <taxon>Spermatophyta</taxon>
        <taxon>Pinopsida</taxon>
        <taxon>Pinidae</taxon>
        <taxon>Conifers II</taxon>
        <taxon>Cupressales</taxon>
        <taxon>Taxaceae</taxon>
        <taxon>Taxus</taxon>
    </lineage>
</organism>
<dbReference type="AlphaFoldDB" id="A0AA38G507"/>
<dbReference type="Gene3D" id="2.130.10.10">
    <property type="entry name" value="YVTN repeat-like/Quinoprotein amine dehydrogenase"/>
    <property type="match status" value="1"/>
</dbReference>
<sequence>MREGEESEYPVYVLTSKSGDLSKVPNDAAMLAFDPLFTTIDSSILPSNTGPYLLLNYLDVWDLAVVANRRNIDDHIVLLGWILANGKKVAMNIEIVDDKWIPRIELQENDNENLVVGMAMDRTSVDFQISIPTDDGGIRKLPPCPVLLCTTIEGKMNLFSLAKIAEVWHVPELMVAPMAVPTNHALVATVKEKSKFENPIASNFDSKMPLARENVKRPSGISEIEVDFSREIEKVRSMAKEVDDLMLTIEGKKMVSKGNSVLFSKQAVSSIEKKIKKISENCNEFKERLEEQIFYIQNLRDKTMQVDAWRIYMQSIIKQATDQQYQHLRSHQKLNPELDIVRQSISKAEQRLKQKILELEGHLQNLEISKFEVSDGPKRAHQKQFQNT</sequence>
<protein>
    <submittedName>
        <fullName evidence="2">Uncharacterized protein</fullName>
    </submittedName>
</protein>
<dbReference type="PANTHER" id="PTHR34418:SF3">
    <property type="entry name" value="NUCLEAR PORE COMPLEX PROTEIN NUP214"/>
    <property type="match status" value="1"/>
</dbReference>
<gene>
    <name evidence="2" type="ORF">KI387_024839</name>
</gene>
<dbReference type="EMBL" id="JAHRHJ020000005">
    <property type="protein sequence ID" value="KAH9316212.1"/>
    <property type="molecule type" value="Genomic_DNA"/>
</dbReference>
<evidence type="ECO:0000313" key="3">
    <source>
        <dbReference type="Proteomes" id="UP000824469"/>
    </source>
</evidence>
<feature type="non-terminal residue" evidence="2">
    <location>
        <position position="1"/>
    </location>
</feature>
<evidence type="ECO:0000256" key="1">
    <source>
        <dbReference type="SAM" id="Coils"/>
    </source>
</evidence>
<dbReference type="InterPro" id="IPR044694">
    <property type="entry name" value="NUP214"/>
</dbReference>
<comment type="caution">
    <text evidence="2">The sequence shown here is derived from an EMBL/GenBank/DDBJ whole genome shotgun (WGS) entry which is preliminary data.</text>
</comment>
<dbReference type="PANTHER" id="PTHR34418">
    <property type="entry name" value="NUCLEAR PORE COMPLEX PROTEIN NUP214 ISOFORM X1"/>
    <property type="match status" value="1"/>
</dbReference>
<dbReference type="GO" id="GO:0006405">
    <property type="term" value="P:RNA export from nucleus"/>
    <property type="evidence" value="ECO:0007669"/>
    <property type="project" value="InterPro"/>
</dbReference>
<reference evidence="2 3" key="1">
    <citation type="journal article" date="2021" name="Nat. Plants">
        <title>The Taxus genome provides insights into paclitaxel biosynthesis.</title>
        <authorList>
            <person name="Xiong X."/>
            <person name="Gou J."/>
            <person name="Liao Q."/>
            <person name="Li Y."/>
            <person name="Zhou Q."/>
            <person name="Bi G."/>
            <person name="Li C."/>
            <person name="Du R."/>
            <person name="Wang X."/>
            <person name="Sun T."/>
            <person name="Guo L."/>
            <person name="Liang H."/>
            <person name="Lu P."/>
            <person name="Wu Y."/>
            <person name="Zhang Z."/>
            <person name="Ro D.K."/>
            <person name="Shang Y."/>
            <person name="Huang S."/>
            <person name="Yan J."/>
        </authorList>
    </citation>
    <scope>NUCLEOTIDE SEQUENCE [LARGE SCALE GENOMIC DNA]</scope>
    <source>
        <strain evidence="2">Ta-2019</strain>
    </source>
</reference>
<dbReference type="InterPro" id="IPR015943">
    <property type="entry name" value="WD40/YVTN_repeat-like_dom_sf"/>
</dbReference>
<name>A0AA38G507_TAXCH</name>
<proteinExistence type="predicted"/>
<evidence type="ECO:0000313" key="2">
    <source>
        <dbReference type="EMBL" id="KAH9316212.1"/>
    </source>
</evidence>
<keyword evidence="1" id="KW-0175">Coiled coil</keyword>
<dbReference type="Proteomes" id="UP000824469">
    <property type="component" value="Unassembled WGS sequence"/>
</dbReference>